<dbReference type="STRING" id="366533.SAMN05444339_1364"/>
<comment type="similarity">
    <text evidence="5">Belongs to the soluble Thoeris ThsA family.</text>
</comment>
<dbReference type="SUPFAM" id="SSF52467">
    <property type="entry name" value="DHS-like NAD/FAD-binding domain"/>
    <property type="match status" value="1"/>
</dbReference>
<gene>
    <name evidence="10" type="ORF">SAMN05444339_1364</name>
</gene>
<feature type="domain" description="Deacetylase sirtuin-type" evidence="9">
    <location>
        <begin position="1"/>
        <end position="245"/>
    </location>
</feature>
<dbReference type="AlphaFoldDB" id="A0A1M5G5C7"/>
<evidence type="ECO:0000256" key="1">
    <source>
        <dbReference type="ARBA" id="ARBA00022801"/>
    </source>
</evidence>
<dbReference type="InterPro" id="IPR029035">
    <property type="entry name" value="DHS-like_NAD/FAD-binding_dom"/>
</dbReference>
<dbReference type="PROSITE" id="PS50305">
    <property type="entry name" value="SIRTUIN"/>
    <property type="match status" value="1"/>
</dbReference>
<evidence type="ECO:0000256" key="3">
    <source>
        <dbReference type="ARBA" id="ARBA00023118"/>
    </source>
</evidence>
<dbReference type="RefSeq" id="WP_178352817.1">
    <property type="nucleotide sequence ID" value="NZ_FQUE01000036.1"/>
</dbReference>
<keyword evidence="11" id="KW-1185">Reference proteome</keyword>
<dbReference type="InterPro" id="IPR026590">
    <property type="entry name" value="Ssirtuin_cat_dom"/>
</dbReference>
<evidence type="ECO:0000256" key="4">
    <source>
        <dbReference type="ARBA" id="ARBA00034327"/>
    </source>
</evidence>
<evidence type="ECO:0000259" key="9">
    <source>
        <dbReference type="PROSITE" id="PS50305"/>
    </source>
</evidence>
<dbReference type="Gene3D" id="3.40.50.450">
    <property type="match status" value="1"/>
</dbReference>
<proteinExistence type="inferred from homology"/>
<dbReference type="EC" id="3.2.2.5" evidence="4"/>
<keyword evidence="1" id="KW-0378">Hydrolase</keyword>
<evidence type="ECO:0000313" key="10">
    <source>
        <dbReference type="EMBL" id="SHF98933.1"/>
    </source>
</evidence>
<protein>
    <recommendedName>
        <fullName evidence="6">NAD(+) hydrolase ThsA</fullName>
        <ecNumber evidence="4">3.2.2.5</ecNumber>
    </recommendedName>
</protein>
<keyword evidence="2" id="KW-0520">NAD</keyword>
<dbReference type="GO" id="GO:0051607">
    <property type="term" value="P:defense response to virus"/>
    <property type="evidence" value="ECO:0007669"/>
    <property type="project" value="UniProtKB-KW"/>
</dbReference>
<evidence type="ECO:0000256" key="5">
    <source>
        <dbReference type="ARBA" id="ARBA00035014"/>
    </source>
</evidence>
<evidence type="ECO:0000256" key="6">
    <source>
        <dbReference type="ARBA" id="ARBA00035033"/>
    </source>
</evidence>
<evidence type="ECO:0000256" key="7">
    <source>
        <dbReference type="ARBA" id="ARBA00047575"/>
    </source>
</evidence>
<reference evidence="11" key="1">
    <citation type="submission" date="2016-11" db="EMBL/GenBank/DDBJ databases">
        <authorList>
            <person name="Varghese N."/>
            <person name="Submissions S."/>
        </authorList>
    </citation>
    <scope>NUCLEOTIDE SEQUENCE [LARGE SCALE GENOMIC DNA]</scope>
    <source>
        <strain evidence="11">DSM 29326</strain>
    </source>
</reference>
<comment type="caution">
    <text evidence="8">Lacks conserved residue(s) required for the propagation of feature annotation.</text>
</comment>
<dbReference type="Proteomes" id="UP000183987">
    <property type="component" value="Unassembled WGS sequence"/>
</dbReference>
<dbReference type="Pfam" id="PF18185">
    <property type="entry name" value="STALD"/>
    <property type="match status" value="1"/>
</dbReference>
<dbReference type="InterPro" id="IPR041486">
    <property type="entry name" value="ThsA_STALD"/>
</dbReference>
<sequence length="460" mass="50577">MQVADFIKEFGEALDANSGVIFAGAGLSVPCGGPSWIDVLEKPRKTMGLPKSFQDLPLLAQYYIDNEPGGREVLENTIRTSLLKMTGPSIVHELISRLPVMEIWTTNYDTLFEQQLPDAQVFKDDLSIGGFWKAPGKKIIKMHGELPHDKADIEKIVISRQDYEQFQKRFPRTWAKLNSTFTTQRMLFLGLSFNDPNILHLLSLARVHYYLETPQHYVILRRPSDSASLKNHNLVVSDLRRSGIETVEISDFSEIASILSELVLFSAPSSVFIGGSFDASSFTAAEQFCHRLGFRLAEEGISVVSGANTPGRLVSQSVASGMAAKGNHDSNMITSYFQSRPAETLSGINRAGRIIFYGQSRTEMRREMLSKCRAAVFVGGSAGTTEEISICEAIGVPILSVPYADGAAKQHWNEVRTGTKKVNLFGLPLAPAQFEMLGRGPDVAAGEIVSLLKRSAVRTG</sequence>
<keyword evidence="3" id="KW-0051">Antiviral defense</keyword>
<name>A0A1M5G5C7_LOKAT</name>
<accession>A0A1M5G5C7</accession>
<dbReference type="EMBL" id="FQUE01000036">
    <property type="protein sequence ID" value="SHF98933.1"/>
    <property type="molecule type" value="Genomic_DNA"/>
</dbReference>
<organism evidence="10 11">
    <name type="scientific">Loktanella atrilutea</name>
    <dbReference type="NCBI Taxonomy" id="366533"/>
    <lineage>
        <taxon>Bacteria</taxon>
        <taxon>Pseudomonadati</taxon>
        <taxon>Pseudomonadota</taxon>
        <taxon>Alphaproteobacteria</taxon>
        <taxon>Rhodobacterales</taxon>
        <taxon>Roseobacteraceae</taxon>
        <taxon>Loktanella</taxon>
    </lineage>
</organism>
<comment type="catalytic activity">
    <reaction evidence="7">
        <text>NAD(+) + H2O = ADP-D-ribose + nicotinamide + H(+)</text>
        <dbReference type="Rhea" id="RHEA:16301"/>
        <dbReference type="ChEBI" id="CHEBI:15377"/>
        <dbReference type="ChEBI" id="CHEBI:15378"/>
        <dbReference type="ChEBI" id="CHEBI:17154"/>
        <dbReference type="ChEBI" id="CHEBI:57540"/>
        <dbReference type="ChEBI" id="CHEBI:57967"/>
        <dbReference type="EC" id="3.2.2.5"/>
    </reaction>
    <physiologicalReaction direction="left-to-right" evidence="7">
        <dbReference type="Rhea" id="RHEA:16302"/>
    </physiologicalReaction>
</comment>
<evidence type="ECO:0000313" key="11">
    <source>
        <dbReference type="Proteomes" id="UP000183987"/>
    </source>
</evidence>
<dbReference type="GO" id="GO:0003953">
    <property type="term" value="F:NAD+ nucleosidase activity"/>
    <property type="evidence" value="ECO:0007669"/>
    <property type="project" value="UniProtKB-EC"/>
</dbReference>
<evidence type="ECO:0000256" key="2">
    <source>
        <dbReference type="ARBA" id="ARBA00023027"/>
    </source>
</evidence>
<evidence type="ECO:0000256" key="8">
    <source>
        <dbReference type="PROSITE-ProRule" id="PRU00236"/>
    </source>
</evidence>
<dbReference type="Pfam" id="PF13289">
    <property type="entry name" value="SIR2_2"/>
    <property type="match status" value="1"/>
</dbReference>
<dbReference type="SUPFAM" id="SSF102405">
    <property type="entry name" value="MCP/YpsA-like"/>
    <property type="match status" value="1"/>
</dbReference>